<dbReference type="AlphaFoldDB" id="A0A5C6N6Y3"/>
<feature type="transmembrane region" description="Helical" evidence="5">
    <location>
        <begin position="37"/>
        <end position="59"/>
    </location>
</feature>
<dbReference type="Pfam" id="PF13181">
    <property type="entry name" value="TPR_8"/>
    <property type="match status" value="2"/>
</dbReference>
<accession>A0A5C6N6Y3</accession>
<feature type="region of interest" description="Disordered" evidence="4">
    <location>
        <begin position="615"/>
        <end position="665"/>
    </location>
</feature>
<evidence type="ECO:0000256" key="2">
    <source>
        <dbReference type="PROSITE-ProRule" id="PRU00176"/>
    </source>
</evidence>
<keyword evidence="2" id="KW-0694">RNA-binding</keyword>
<dbReference type="GO" id="GO:0022857">
    <property type="term" value="F:transmembrane transporter activity"/>
    <property type="evidence" value="ECO:0007669"/>
    <property type="project" value="InterPro"/>
</dbReference>
<keyword evidence="3" id="KW-0802">TPR repeat</keyword>
<evidence type="ECO:0000256" key="5">
    <source>
        <dbReference type="SAM" id="Phobius"/>
    </source>
</evidence>
<feature type="compositionally biased region" description="Basic and acidic residues" evidence="4">
    <location>
        <begin position="621"/>
        <end position="665"/>
    </location>
</feature>
<comment type="subcellular location">
    <subcellularLocation>
        <location evidence="1">Membrane</location>
        <topology evidence="1">Multi-pass membrane protein</topology>
    </subcellularLocation>
</comment>
<evidence type="ECO:0000313" key="8">
    <source>
        <dbReference type="Proteomes" id="UP000324091"/>
    </source>
</evidence>
<gene>
    <name evidence="7" type="ORF">D4764_03G0001340</name>
</gene>
<feature type="transmembrane region" description="Helical" evidence="5">
    <location>
        <begin position="132"/>
        <end position="152"/>
    </location>
</feature>
<dbReference type="EMBL" id="RHFK02000016">
    <property type="protein sequence ID" value="TWW63126.1"/>
    <property type="molecule type" value="Genomic_DNA"/>
</dbReference>
<feature type="transmembrane region" description="Helical" evidence="5">
    <location>
        <begin position="303"/>
        <end position="324"/>
    </location>
</feature>
<name>A0A5C6N6Y3_9TELE</name>
<feature type="transmembrane region" description="Helical" evidence="5">
    <location>
        <begin position="419"/>
        <end position="442"/>
    </location>
</feature>
<feature type="repeat" description="TPR" evidence="3">
    <location>
        <begin position="673"/>
        <end position="706"/>
    </location>
</feature>
<dbReference type="InterPro" id="IPR035979">
    <property type="entry name" value="RBD_domain_sf"/>
</dbReference>
<organism evidence="7 8">
    <name type="scientific">Takifugu flavidus</name>
    <name type="common">sansaifugu</name>
    <dbReference type="NCBI Taxonomy" id="433684"/>
    <lineage>
        <taxon>Eukaryota</taxon>
        <taxon>Metazoa</taxon>
        <taxon>Chordata</taxon>
        <taxon>Craniata</taxon>
        <taxon>Vertebrata</taxon>
        <taxon>Euteleostomi</taxon>
        <taxon>Actinopterygii</taxon>
        <taxon>Neopterygii</taxon>
        <taxon>Teleostei</taxon>
        <taxon>Neoteleostei</taxon>
        <taxon>Acanthomorphata</taxon>
        <taxon>Eupercaria</taxon>
        <taxon>Tetraodontiformes</taxon>
        <taxon>Tetradontoidea</taxon>
        <taxon>Tetraodontidae</taxon>
        <taxon>Takifugu</taxon>
    </lineage>
</organism>
<feature type="transmembrane region" description="Helical" evidence="5">
    <location>
        <begin position="71"/>
        <end position="91"/>
    </location>
</feature>
<feature type="transmembrane region" description="Helical" evidence="5">
    <location>
        <begin position="206"/>
        <end position="228"/>
    </location>
</feature>
<dbReference type="PANTHER" id="PTHR47678:SF1">
    <property type="entry name" value="TETRATRICOPEPTIDE REPEAT PROTEIN 31"/>
    <property type="match status" value="1"/>
</dbReference>
<feature type="domain" description="RRM" evidence="6">
    <location>
        <begin position="856"/>
        <end position="928"/>
    </location>
</feature>
<evidence type="ECO:0000256" key="1">
    <source>
        <dbReference type="ARBA" id="ARBA00004141"/>
    </source>
</evidence>
<feature type="region of interest" description="Disordered" evidence="4">
    <location>
        <begin position="497"/>
        <end position="600"/>
    </location>
</feature>
<dbReference type="CDD" id="cd17326">
    <property type="entry name" value="MFS_MFSD8"/>
    <property type="match status" value="1"/>
</dbReference>
<dbReference type="Pfam" id="PF07690">
    <property type="entry name" value="MFS_1"/>
    <property type="match status" value="1"/>
</dbReference>
<proteinExistence type="predicted"/>
<feature type="compositionally biased region" description="Basic and acidic residues" evidence="4">
    <location>
        <begin position="547"/>
        <end position="561"/>
    </location>
</feature>
<sequence length="970" mass="108318">MSQSVDTDETTPLLRDDASSDISVDEDYKSRWRSIRVMYFTMFLSSVGFTIVITSLWPYLQLIDVSADASFLGWVVAAYSLGQMIASPLFGLWSNHRPRKEPLVCSIIINLSANIYYAYAYLPTKDKKFHILMSRAFVGFGAGNVAVVRSYVAGATSLKERTSAMANMSACQALGFILGPALQAFLSFIGEKGITVKVIDLQLNMYTAPALLAAAFGVVNILLVGLVLREHRVDDQGRQIRSINEISEDRVDISIVPEESIDQVAVLTSNILFFVVMFIFAVFETISTPLSMDMFAWTREEAVLYNGIIICCIGFESILVFLVVKVASQSSFEPTGCPYEQTWCQYTPTIHLAQYLSSDILIGVGYPACNVMSYTLYSKILGPKPQGVYMGWLTASGSGARTLGPVFVSQVYTILGPRWAFSLICSMVVGAILLLSCLYHRLIAFSQKVVDMFEGKPDFQRIVRLGILANLGYNVEYEDAEDYDFSPYMSGVHSHGFGGNRASSSSPQRLPHSGGATNASAGILGASREAEKAEKKRLKRQKRKERKRNEQQEKEKQTVDKIEEDDENKPGKEKSKVGVKEQAAAKDTDGSGESEDELSDEDLNGFEELDMASTFVSKARSKLEQKPKPEKEKKTTAKEPKPSPEKPNRAAEAEEKDSSHPGSHTVEENIRISAELANKGNIFAGAGNFKKAVQYYTDAIKRNPTEYKLFGNRSFCFERMRLYMKALDDAELSLSMRPGWVKGLFRKGRALMGLKRYEEAERAFRQILAEDSSCPDATQELFRVQIAQLREYGYTYDESVHALNTHKSVRNALQFLTSFNHQPANLSSASSLKPHGDPALQDKPSRQTSPQQKELYPVWVGNLFFPVTEDLLEQLFSKVGPVCSVRLLTQKRCAFVNFTKRQDCEQAIRRFHGFNFNGTELIVRYPDRIPSGMGFSKAALTSDDPHEHYRGRDAAGSRREAPLYRSASKH</sequence>
<feature type="compositionally biased region" description="Acidic residues" evidence="4">
    <location>
        <begin position="590"/>
        <end position="600"/>
    </location>
</feature>
<protein>
    <submittedName>
        <fullName evidence="7">Major facilitator superfamily domain-containing protein 8</fullName>
    </submittedName>
</protein>
<dbReference type="Pfam" id="PF00076">
    <property type="entry name" value="RRM_1"/>
    <property type="match status" value="1"/>
</dbReference>
<keyword evidence="5" id="KW-0812">Transmembrane</keyword>
<dbReference type="CDD" id="cd00590">
    <property type="entry name" value="RRM_SF"/>
    <property type="match status" value="1"/>
</dbReference>
<dbReference type="PANTHER" id="PTHR47678">
    <property type="entry name" value="TETRATRICOPEPTIDE REPEAT PROTEIN 31"/>
    <property type="match status" value="1"/>
</dbReference>
<evidence type="ECO:0000313" key="7">
    <source>
        <dbReference type="EMBL" id="TWW63126.1"/>
    </source>
</evidence>
<dbReference type="SMART" id="SM00360">
    <property type="entry name" value="RRM"/>
    <property type="match status" value="1"/>
</dbReference>
<dbReference type="Gene3D" id="1.20.1250.20">
    <property type="entry name" value="MFS general substrate transporter like domains"/>
    <property type="match status" value="1"/>
</dbReference>
<dbReference type="PROSITE" id="PS50005">
    <property type="entry name" value="TPR"/>
    <property type="match status" value="1"/>
</dbReference>
<evidence type="ECO:0000256" key="4">
    <source>
        <dbReference type="SAM" id="MobiDB-lite"/>
    </source>
</evidence>
<feature type="transmembrane region" description="Helical" evidence="5">
    <location>
        <begin position="264"/>
        <end position="283"/>
    </location>
</feature>
<dbReference type="SUPFAM" id="SSF103473">
    <property type="entry name" value="MFS general substrate transporter"/>
    <property type="match status" value="1"/>
</dbReference>
<dbReference type="InterPro" id="IPR012677">
    <property type="entry name" value="Nucleotide-bd_a/b_plait_sf"/>
</dbReference>
<dbReference type="SMART" id="SM00028">
    <property type="entry name" value="TPR"/>
    <property type="match status" value="3"/>
</dbReference>
<dbReference type="InterPro" id="IPR036259">
    <property type="entry name" value="MFS_trans_sf"/>
</dbReference>
<feature type="compositionally biased region" description="Basic residues" evidence="4">
    <location>
        <begin position="535"/>
        <end position="546"/>
    </location>
</feature>
<feature type="compositionally biased region" description="Basic and acidic residues" evidence="4">
    <location>
        <begin position="568"/>
        <end position="589"/>
    </location>
</feature>
<dbReference type="SUPFAM" id="SSF54928">
    <property type="entry name" value="RNA-binding domain, RBD"/>
    <property type="match status" value="1"/>
</dbReference>
<dbReference type="PROSITE" id="PS50102">
    <property type="entry name" value="RRM"/>
    <property type="match status" value="1"/>
</dbReference>
<dbReference type="InterPro" id="IPR011701">
    <property type="entry name" value="MFS"/>
</dbReference>
<dbReference type="Gene3D" id="1.25.40.10">
    <property type="entry name" value="Tetratricopeptide repeat domain"/>
    <property type="match status" value="1"/>
</dbReference>
<feature type="region of interest" description="Disordered" evidence="4">
    <location>
        <begin position="826"/>
        <end position="851"/>
    </location>
</feature>
<keyword evidence="5" id="KW-1133">Transmembrane helix</keyword>
<keyword evidence="5" id="KW-0472">Membrane</keyword>
<evidence type="ECO:0000256" key="3">
    <source>
        <dbReference type="PROSITE-ProRule" id="PRU00339"/>
    </source>
</evidence>
<keyword evidence="8" id="KW-1185">Reference proteome</keyword>
<dbReference type="InterPro" id="IPR000504">
    <property type="entry name" value="RRM_dom"/>
</dbReference>
<feature type="transmembrane region" description="Helical" evidence="5">
    <location>
        <begin position="103"/>
        <end position="120"/>
    </location>
</feature>
<dbReference type="Proteomes" id="UP000324091">
    <property type="component" value="Chromosome 3"/>
</dbReference>
<dbReference type="GO" id="GO:0003723">
    <property type="term" value="F:RNA binding"/>
    <property type="evidence" value="ECO:0007669"/>
    <property type="project" value="UniProtKB-UniRule"/>
</dbReference>
<evidence type="ECO:0000259" key="6">
    <source>
        <dbReference type="PROSITE" id="PS50102"/>
    </source>
</evidence>
<feature type="region of interest" description="Disordered" evidence="4">
    <location>
        <begin position="936"/>
        <end position="970"/>
    </location>
</feature>
<feature type="compositionally biased region" description="Basic and acidic residues" evidence="4">
    <location>
        <begin position="943"/>
        <end position="962"/>
    </location>
</feature>
<dbReference type="InterPro" id="IPR011990">
    <property type="entry name" value="TPR-like_helical_dom_sf"/>
</dbReference>
<feature type="transmembrane region" description="Helical" evidence="5">
    <location>
        <begin position="164"/>
        <end position="186"/>
    </location>
</feature>
<comment type="caution">
    <text evidence="7">The sequence shown here is derived from an EMBL/GenBank/DDBJ whole genome shotgun (WGS) entry which is preliminary data.</text>
</comment>
<dbReference type="GO" id="GO:0016020">
    <property type="term" value="C:membrane"/>
    <property type="evidence" value="ECO:0007669"/>
    <property type="project" value="UniProtKB-SubCell"/>
</dbReference>
<dbReference type="Gene3D" id="3.30.70.330">
    <property type="match status" value="1"/>
</dbReference>
<dbReference type="InterPro" id="IPR019734">
    <property type="entry name" value="TPR_rpt"/>
</dbReference>
<dbReference type="SUPFAM" id="SSF48452">
    <property type="entry name" value="TPR-like"/>
    <property type="match status" value="1"/>
</dbReference>
<reference evidence="7 8" key="1">
    <citation type="submission" date="2019-04" db="EMBL/GenBank/DDBJ databases">
        <title>Chromosome genome assembly for Takifugu flavidus.</title>
        <authorList>
            <person name="Xiao S."/>
        </authorList>
    </citation>
    <scope>NUCLEOTIDE SEQUENCE [LARGE SCALE GENOMIC DNA]</scope>
    <source>
        <strain evidence="7">HTHZ2018</strain>
        <tissue evidence="7">Muscle</tissue>
    </source>
</reference>